<evidence type="ECO:0000313" key="3">
    <source>
        <dbReference type="EMBL" id="KAK7245194.1"/>
    </source>
</evidence>
<evidence type="ECO:0000313" key="4">
    <source>
        <dbReference type="Proteomes" id="UP001372338"/>
    </source>
</evidence>
<protein>
    <recommendedName>
        <fullName evidence="2">PTM/DIR17-like Tudor domain-containing protein</fullName>
    </recommendedName>
</protein>
<dbReference type="PANTHER" id="PTHR37384">
    <property type="entry name" value="OS01G0835600 PROTEIN"/>
    <property type="match status" value="1"/>
</dbReference>
<dbReference type="AlphaFoldDB" id="A0AAN9E2B9"/>
<dbReference type="PANTHER" id="PTHR37384:SF1">
    <property type="entry name" value="OS01G0835600 PROTEIN"/>
    <property type="match status" value="1"/>
</dbReference>
<name>A0AAN9E2B9_CROPI</name>
<dbReference type="CDD" id="cd20401">
    <property type="entry name" value="Tudor_AtPTM-like"/>
    <property type="match status" value="1"/>
</dbReference>
<evidence type="ECO:0000259" key="2">
    <source>
        <dbReference type="Pfam" id="PF21743"/>
    </source>
</evidence>
<dbReference type="Pfam" id="PF21743">
    <property type="entry name" value="PTM_DIR17_Tudor"/>
    <property type="match status" value="1"/>
</dbReference>
<feature type="compositionally biased region" description="Polar residues" evidence="1">
    <location>
        <begin position="62"/>
        <end position="77"/>
    </location>
</feature>
<feature type="domain" description="PTM/DIR17-like Tudor" evidence="2">
    <location>
        <begin position="112"/>
        <end position="159"/>
    </location>
</feature>
<dbReference type="Proteomes" id="UP001372338">
    <property type="component" value="Unassembled WGS sequence"/>
</dbReference>
<keyword evidence="4" id="KW-1185">Reference proteome</keyword>
<accession>A0AAN9E2B9</accession>
<gene>
    <name evidence="3" type="ORF">RIF29_40029</name>
</gene>
<reference evidence="3 4" key="1">
    <citation type="submission" date="2024-01" db="EMBL/GenBank/DDBJ databases">
        <title>The genomes of 5 underutilized Papilionoideae crops provide insights into root nodulation and disease resistanc.</title>
        <authorList>
            <person name="Yuan L."/>
        </authorList>
    </citation>
    <scope>NUCLEOTIDE SEQUENCE [LARGE SCALE GENOMIC DNA]</scope>
    <source>
        <strain evidence="3">ZHUSHIDOU_FW_LH</strain>
        <tissue evidence="3">Leaf</tissue>
    </source>
</reference>
<sequence>MEEKGNQEESNLAAPGTAGETVVVIDGVPDTDPAFVMDEVPYTDPTFVIDGVPDIIADESTIPPSNASSAKSATESNGVPDIIPSNGTISSGDASRAAEMYEPSGLGEWLVGRKVRKWFMGRYYEGKVKMFDKERGWYRILYEDKDCEDLDWQELEEVLVPSDGKVQLKAMAKKIAKKDMRSALKSGKKVACPIKKDNKRKVDHASI</sequence>
<feature type="region of interest" description="Disordered" evidence="1">
    <location>
        <begin position="58"/>
        <end position="94"/>
    </location>
</feature>
<dbReference type="InterPro" id="IPR047365">
    <property type="entry name" value="Tudor_AtPTM-like"/>
</dbReference>
<evidence type="ECO:0000256" key="1">
    <source>
        <dbReference type="SAM" id="MobiDB-lite"/>
    </source>
</evidence>
<proteinExistence type="predicted"/>
<comment type="caution">
    <text evidence="3">The sequence shown here is derived from an EMBL/GenBank/DDBJ whole genome shotgun (WGS) entry which is preliminary data.</text>
</comment>
<organism evidence="3 4">
    <name type="scientific">Crotalaria pallida</name>
    <name type="common">Smooth rattlebox</name>
    <name type="synonym">Crotalaria striata</name>
    <dbReference type="NCBI Taxonomy" id="3830"/>
    <lineage>
        <taxon>Eukaryota</taxon>
        <taxon>Viridiplantae</taxon>
        <taxon>Streptophyta</taxon>
        <taxon>Embryophyta</taxon>
        <taxon>Tracheophyta</taxon>
        <taxon>Spermatophyta</taxon>
        <taxon>Magnoliopsida</taxon>
        <taxon>eudicotyledons</taxon>
        <taxon>Gunneridae</taxon>
        <taxon>Pentapetalae</taxon>
        <taxon>rosids</taxon>
        <taxon>fabids</taxon>
        <taxon>Fabales</taxon>
        <taxon>Fabaceae</taxon>
        <taxon>Papilionoideae</taxon>
        <taxon>50 kb inversion clade</taxon>
        <taxon>genistoids sensu lato</taxon>
        <taxon>core genistoids</taxon>
        <taxon>Crotalarieae</taxon>
        <taxon>Crotalaria</taxon>
    </lineage>
</organism>
<dbReference type="EMBL" id="JAYWIO010000008">
    <property type="protein sequence ID" value="KAK7245194.1"/>
    <property type="molecule type" value="Genomic_DNA"/>
</dbReference>
<dbReference type="Gene3D" id="2.30.30.140">
    <property type="match status" value="1"/>
</dbReference>